<evidence type="ECO:0000256" key="3">
    <source>
        <dbReference type="ARBA" id="ARBA00022692"/>
    </source>
</evidence>
<dbReference type="GO" id="GO:0005886">
    <property type="term" value="C:plasma membrane"/>
    <property type="evidence" value="ECO:0007669"/>
    <property type="project" value="UniProtKB-SubCell"/>
</dbReference>
<dbReference type="EMBL" id="CP001968">
    <property type="protein sequence ID" value="ADD67799.1"/>
    <property type="molecule type" value="Genomic_DNA"/>
</dbReference>
<accession>D4H6T3</accession>
<keyword evidence="4 6" id="KW-1133">Transmembrane helix</keyword>
<feature type="transmembrane region" description="Helical" evidence="6">
    <location>
        <begin position="110"/>
        <end position="137"/>
    </location>
</feature>
<feature type="transmembrane region" description="Helical" evidence="6">
    <location>
        <begin position="149"/>
        <end position="174"/>
    </location>
</feature>
<evidence type="ECO:0000313" key="7">
    <source>
        <dbReference type="EMBL" id="ADD67799.1"/>
    </source>
</evidence>
<proteinExistence type="predicted"/>
<dbReference type="eggNOG" id="COG1280">
    <property type="taxonomic scope" value="Bacteria"/>
</dbReference>
<evidence type="ECO:0000256" key="4">
    <source>
        <dbReference type="ARBA" id="ARBA00022989"/>
    </source>
</evidence>
<dbReference type="STRING" id="522772.Dacet_1023"/>
<name>D4H6T3_DENA2</name>
<dbReference type="HOGENOM" id="CLU_079569_3_0_0"/>
<feature type="transmembrane region" description="Helical" evidence="6">
    <location>
        <begin position="71"/>
        <end position="89"/>
    </location>
</feature>
<keyword evidence="8" id="KW-1185">Reference proteome</keyword>
<sequence length="207" mass="21803">MLETDQILLFASTAVLLAMAPGPDIIYVITRGVTQGRASAMAAAAGFSLGNIAHTLFAIIGISAIIKASAFAFTLIKIAGAVYLIYIGIKIFRSGSAKAGRDNKLLAPKTVFIQSVTANMLNPKVAIFFIALFPQFIRTQNGHESIQMALLGVVFIICTFFVFSACALFSGQIGEVLKSKNNSSGLLNKLAGTVLMGLGVALALSKR</sequence>
<dbReference type="Proteomes" id="UP000002012">
    <property type="component" value="Chromosome"/>
</dbReference>
<dbReference type="KEGG" id="dap:Dacet_1023"/>
<organism evidence="7 8">
    <name type="scientific">Denitrovibrio acetiphilus (strain DSM 12809 / NBRC 114555 / N2460)</name>
    <dbReference type="NCBI Taxonomy" id="522772"/>
    <lineage>
        <taxon>Bacteria</taxon>
        <taxon>Pseudomonadati</taxon>
        <taxon>Deferribacterota</taxon>
        <taxon>Deferribacteres</taxon>
        <taxon>Deferribacterales</taxon>
        <taxon>Geovibrionaceae</taxon>
        <taxon>Denitrovibrio</taxon>
    </lineage>
</organism>
<evidence type="ECO:0000256" key="1">
    <source>
        <dbReference type="ARBA" id="ARBA00004651"/>
    </source>
</evidence>
<dbReference type="FunCoup" id="D4H6T3">
    <property type="interactions" value="136"/>
</dbReference>
<dbReference type="PANTHER" id="PTHR30086">
    <property type="entry name" value="ARGININE EXPORTER PROTEIN ARGO"/>
    <property type="match status" value="1"/>
</dbReference>
<dbReference type="PaxDb" id="522772-Dacet_1023"/>
<evidence type="ECO:0000256" key="6">
    <source>
        <dbReference type="SAM" id="Phobius"/>
    </source>
</evidence>
<dbReference type="OrthoDB" id="9804822at2"/>
<dbReference type="InterPro" id="IPR001123">
    <property type="entry name" value="LeuE-type"/>
</dbReference>
<dbReference type="GO" id="GO:0015171">
    <property type="term" value="F:amino acid transmembrane transporter activity"/>
    <property type="evidence" value="ECO:0007669"/>
    <property type="project" value="TreeGrafter"/>
</dbReference>
<dbReference type="Pfam" id="PF01810">
    <property type="entry name" value="LysE"/>
    <property type="match status" value="1"/>
</dbReference>
<evidence type="ECO:0000313" key="8">
    <source>
        <dbReference type="Proteomes" id="UP000002012"/>
    </source>
</evidence>
<evidence type="ECO:0000256" key="2">
    <source>
        <dbReference type="ARBA" id="ARBA00022475"/>
    </source>
</evidence>
<keyword evidence="5 6" id="KW-0472">Membrane</keyword>
<dbReference type="InParanoid" id="D4H6T3"/>
<feature type="transmembrane region" description="Helical" evidence="6">
    <location>
        <begin position="6"/>
        <end position="29"/>
    </location>
</feature>
<feature type="transmembrane region" description="Helical" evidence="6">
    <location>
        <begin position="41"/>
        <end position="65"/>
    </location>
</feature>
<comment type="subcellular location">
    <subcellularLocation>
        <location evidence="1">Cell membrane</location>
        <topology evidence="1">Multi-pass membrane protein</topology>
    </subcellularLocation>
</comment>
<dbReference type="PANTHER" id="PTHR30086:SF20">
    <property type="entry name" value="ARGININE EXPORTER PROTEIN ARGO-RELATED"/>
    <property type="match status" value="1"/>
</dbReference>
<gene>
    <name evidence="7" type="ordered locus">Dacet_1023</name>
</gene>
<feature type="transmembrane region" description="Helical" evidence="6">
    <location>
        <begin position="186"/>
        <end position="204"/>
    </location>
</feature>
<protein>
    <submittedName>
        <fullName evidence="7">Lysine exporter protein (LYSE/YGGA)</fullName>
    </submittedName>
</protein>
<keyword evidence="3 6" id="KW-0812">Transmembrane</keyword>
<keyword evidence="2" id="KW-1003">Cell membrane</keyword>
<evidence type="ECO:0000256" key="5">
    <source>
        <dbReference type="ARBA" id="ARBA00023136"/>
    </source>
</evidence>
<reference evidence="7 8" key="1">
    <citation type="journal article" date="2010" name="Stand. Genomic Sci.">
        <title>Complete genome sequence of Denitrovibrio acetiphilus type strain (N2460).</title>
        <authorList>
            <person name="Kiss H."/>
            <person name="Lang E."/>
            <person name="Lapidus A."/>
            <person name="Copeland A."/>
            <person name="Nolan M."/>
            <person name="Glavina Del Rio T."/>
            <person name="Chen F."/>
            <person name="Lucas S."/>
            <person name="Tice H."/>
            <person name="Cheng J.F."/>
            <person name="Han C."/>
            <person name="Goodwin L."/>
            <person name="Pitluck S."/>
            <person name="Liolios K."/>
            <person name="Pati A."/>
            <person name="Ivanova N."/>
            <person name="Mavromatis K."/>
            <person name="Chen A."/>
            <person name="Palaniappan K."/>
            <person name="Land M."/>
            <person name="Hauser L."/>
            <person name="Chang Y.J."/>
            <person name="Jeffries C.D."/>
            <person name="Detter J.C."/>
            <person name="Brettin T."/>
            <person name="Spring S."/>
            <person name="Rohde M."/>
            <person name="Goker M."/>
            <person name="Woyke T."/>
            <person name="Bristow J."/>
            <person name="Eisen J.A."/>
            <person name="Markowitz V."/>
            <person name="Hugenholtz P."/>
            <person name="Kyrpides N.C."/>
            <person name="Klenk H.P."/>
        </authorList>
    </citation>
    <scope>NUCLEOTIDE SEQUENCE [LARGE SCALE GENOMIC DNA]</scope>
    <source>
        <strain evidence="8">DSM 12809 / NBRC 114555 / N2460</strain>
    </source>
</reference>
<dbReference type="RefSeq" id="WP_013010330.1">
    <property type="nucleotide sequence ID" value="NC_013943.1"/>
</dbReference>
<dbReference type="AlphaFoldDB" id="D4H6T3"/>
<dbReference type="PIRSF" id="PIRSF006324">
    <property type="entry name" value="LeuE"/>
    <property type="match status" value="1"/>
</dbReference>